<reference evidence="2 4" key="1">
    <citation type="submission" date="2008-03" db="EMBL/GenBank/DDBJ databases">
        <title>Annotation of Ixodes scapularis.</title>
        <authorList>
            <consortium name="Ixodes scapularis Genome Project Consortium"/>
            <person name="Caler E."/>
            <person name="Hannick L.I."/>
            <person name="Bidwell S."/>
            <person name="Joardar V."/>
            <person name="Thiagarajan M."/>
            <person name="Amedeo P."/>
            <person name="Galinsky K.J."/>
            <person name="Schobel S."/>
            <person name="Inman J."/>
            <person name="Hostetler J."/>
            <person name="Miller J."/>
            <person name="Hammond M."/>
            <person name="Megy K."/>
            <person name="Lawson D."/>
            <person name="Kodira C."/>
            <person name="Sutton G."/>
            <person name="Meyer J."/>
            <person name="Hill C.A."/>
            <person name="Birren B."/>
            <person name="Nene V."/>
            <person name="Collins F."/>
            <person name="Alarcon-Chaidez F."/>
            <person name="Wikel S."/>
            <person name="Strausberg R."/>
        </authorList>
    </citation>
    <scope>NUCLEOTIDE SEQUENCE [LARGE SCALE GENOMIC DNA]</scope>
    <source>
        <strain evidence="4">Wikel</strain>
        <strain evidence="2">Wikel colony</strain>
    </source>
</reference>
<dbReference type="HOGENOM" id="CLU_3052654_0_0_1"/>
<gene>
    <name evidence="2" type="ORF">IscW_ISCW017398</name>
</gene>
<dbReference type="EMBL" id="DS656406">
    <property type="protein sequence ID" value="EEC02810.1"/>
    <property type="molecule type" value="Genomic_DNA"/>
</dbReference>
<name>B7P888_IXOSC</name>
<dbReference type="InParanoid" id="B7P888"/>
<dbReference type="EnsemblMetazoa" id="ISCW017398-RA">
    <property type="protein sequence ID" value="ISCW017398-PA"/>
    <property type="gene ID" value="ISCW017398"/>
</dbReference>
<reference evidence="3" key="2">
    <citation type="submission" date="2020-05" db="UniProtKB">
        <authorList>
            <consortium name="EnsemblMetazoa"/>
        </authorList>
    </citation>
    <scope>IDENTIFICATION</scope>
    <source>
        <strain evidence="3">wikel</strain>
    </source>
</reference>
<proteinExistence type="predicted"/>
<dbReference type="PaxDb" id="6945-B7P888"/>
<keyword evidence="4" id="KW-1185">Reference proteome</keyword>
<protein>
    <submittedName>
        <fullName evidence="2 3">Uncharacterized protein</fullName>
    </submittedName>
</protein>
<accession>B7P888</accession>
<organism>
    <name type="scientific">Ixodes scapularis</name>
    <name type="common">Black-legged tick</name>
    <name type="synonym">Deer tick</name>
    <dbReference type="NCBI Taxonomy" id="6945"/>
    <lineage>
        <taxon>Eukaryota</taxon>
        <taxon>Metazoa</taxon>
        <taxon>Ecdysozoa</taxon>
        <taxon>Arthropoda</taxon>
        <taxon>Chelicerata</taxon>
        <taxon>Arachnida</taxon>
        <taxon>Acari</taxon>
        <taxon>Parasitiformes</taxon>
        <taxon>Ixodida</taxon>
        <taxon>Ixodoidea</taxon>
        <taxon>Ixodidae</taxon>
        <taxon>Ixodinae</taxon>
        <taxon>Ixodes</taxon>
    </lineage>
</organism>
<dbReference type="VEuPathDB" id="VectorBase:ISCW017398"/>
<dbReference type="Proteomes" id="UP000001555">
    <property type="component" value="Unassembled WGS sequence"/>
</dbReference>
<sequence length="54" mass="5598">MHGNLAATVPRVVKHGGTRATPIPITIGSPLDEPAAPELREPEASHSRHLLGAA</sequence>
<feature type="region of interest" description="Disordered" evidence="1">
    <location>
        <begin position="1"/>
        <end position="54"/>
    </location>
</feature>
<evidence type="ECO:0000313" key="3">
    <source>
        <dbReference type="EnsemblMetazoa" id="ISCW017398-PA"/>
    </source>
</evidence>
<dbReference type="AlphaFoldDB" id="B7P888"/>
<evidence type="ECO:0000313" key="2">
    <source>
        <dbReference type="EMBL" id="EEC02810.1"/>
    </source>
</evidence>
<dbReference type="EMBL" id="ABJB010113252">
    <property type="status" value="NOT_ANNOTATED_CDS"/>
    <property type="molecule type" value="Genomic_DNA"/>
</dbReference>
<evidence type="ECO:0000256" key="1">
    <source>
        <dbReference type="SAM" id="MobiDB-lite"/>
    </source>
</evidence>
<evidence type="ECO:0000313" key="4">
    <source>
        <dbReference type="Proteomes" id="UP000001555"/>
    </source>
</evidence>